<evidence type="ECO:0000256" key="6">
    <source>
        <dbReference type="ARBA" id="ARBA00023002"/>
    </source>
</evidence>
<evidence type="ECO:0000256" key="5">
    <source>
        <dbReference type="ARBA" id="ARBA00022498"/>
    </source>
</evidence>
<evidence type="ECO:0000256" key="1">
    <source>
        <dbReference type="ARBA" id="ARBA00005067"/>
    </source>
</evidence>
<reference evidence="12 13" key="1">
    <citation type="submission" date="2016-10" db="EMBL/GenBank/DDBJ databases">
        <authorList>
            <person name="Varghese N."/>
            <person name="Submissions S."/>
        </authorList>
    </citation>
    <scope>NUCLEOTIDE SEQUENCE [LARGE SCALE GENOMIC DNA]</scope>
    <source>
        <strain evidence="12 13">DSM 13796</strain>
    </source>
</reference>
<evidence type="ECO:0000256" key="3">
    <source>
        <dbReference type="ARBA" id="ARBA00012068"/>
    </source>
</evidence>
<keyword evidence="8" id="KW-0057">Aromatic amino acid biosynthesis</keyword>
<keyword evidence="8" id="KW-0028">Amino-acid biosynthesis</keyword>
<evidence type="ECO:0000256" key="7">
    <source>
        <dbReference type="ARBA" id="ARBA00023027"/>
    </source>
</evidence>
<proteinExistence type="inferred from homology"/>
<dbReference type="CDD" id="cd04909">
    <property type="entry name" value="ACT_PDH-BS"/>
    <property type="match status" value="1"/>
</dbReference>
<evidence type="ECO:0000259" key="10">
    <source>
        <dbReference type="PROSITE" id="PS51176"/>
    </source>
</evidence>
<comment type="caution">
    <text evidence="12">The sequence shown here is derived from an EMBL/GenBank/DDBJ whole genome shotgun (WGS) entry which is preliminary data.</text>
</comment>
<dbReference type="EMBL" id="FOXX01000001">
    <property type="protein sequence ID" value="SFQ11810.1"/>
    <property type="molecule type" value="Genomic_DNA"/>
</dbReference>
<dbReference type="InterPro" id="IPR046825">
    <property type="entry name" value="PDH_C"/>
</dbReference>
<feature type="domain" description="ACT" evidence="11">
    <location>
        <begin position="297"/>
        <end position="367"/>
    </location>
</feature>
<sequence length="367" mass="40810">MTRNIAVIGLGLIGGSLSLNMRETQESVHMIGYDINQDQLHLAKSLGVIDEEASSIECACEKADIIIIAVPVTHAVALCEKLASLKLKKGVIITDVGSTKTKIVETANIFAHQDVHFIGGHPMAGSHKSGVAAAKVHLFENAYYILTPSEHTPEEKVSELKQLLQGTKAQLIEMTPSEHDRVAGVISHFPHIIAASLVHQAKKYKKQNELTSKLAAGGFRDITRIASSSPVMWRDILIHNQQSMLELFDEWALEMEEIKEMVRSLDAEGIFNYFEEAKNFRDGLPVKEKGAIPSFYDLYVDVPDYPGIISEVTGYLAEERISITNLRILETREDIYGVLRLSLQKEEDREKARICLESHGYGTFIPS</sequence>
<dbReference type="InterPro" id="IPR046826">
    <property type="entry name" value="PDH_N"/>
</dbReference>
<dbReference type="InterPro" id="IPR050812">
    <property type="entry name" value="Preph/Arog_dehydrog"/>
</dbReference>
<dbReference type="Proteomes" id="UP000182762">
    <property type="component" value="Unassembled WGS sequence"/>
</dbReference>
<keyword evidence="5" id="KW-0827">Tyrosine biosynthesis</keyword>
<dbReference type="Gene3D" id="3.30.70.260">
    <property type="match status" value="1"/>
</dbReference>
<keyword evidence="13" id="KW-1185">Reference proteome</keyword>
<evidence type="ECO:0000256" key="2">
    <source>
        <dbReference type="ARBA" id="ARBA00007964"/>
    </source>
</evidence>
<dbReference type="SUPFAM" id="SSF55021">
    <property type="entry name" value="ACT-like"/>
    <property type="match status" value="1"/>
</dbReference>
<evidence type="ECO:0000313" key="13">
    <source>
        <dbReference type="Proteomes" id="UP000182762"/>
    </source>
</evidence>
<dbReference type="InterPro" id="IPR008927">
    <property type="entry name" value="6-PGluconate_DH-like_C_sf"/>
</dbReference>
<dbReference type="InterPro" id="IPR036291">
    <property type="entry name" value="NAD(P)-bd_dom_sf"/>
</dbReference>
<evidence type="ECO:0000313" key="12">
    <source>
        <dbReference type="EMBL" id="SFQ11810.1"/>
    </source>
</evidence>
<dbReference type="SUPFAM" id="SSF48179">
    <property type="entry name" value="6-phosphogluconate dehydrogenase C-terminal domain-like"/>
    <property type="match status" value="1"/>
</dbReference>
<feature type="domain" description="Prephenate/arogenate dehydrogenase" evidence="10">
    <location>
        <begin position="3"/>
        <end position="292"/>
    </location>
</feature>
<name>A0A1I5VWJ0_9BACI</name>
<keyword evidence="6" id="KW-0560">Oxidoreductase</keyword>
<dbReference type="Pfam" id="PF20463">
    <property type="entry name" value="PDH_C"/>
    <property type="match status" value="1"/>
</dbReference>
<dbReference type="PANTHER" id="PTHR21363">
    <property type="entry name" value="PREPHENATE DEHYDROGENASE"/>
    <property type="match status" value="1"/>
</dbReference>
<evidence type="ECO:0000259" key="11">
    <source>
        <dbReference type="PROSITE" id="PS51671"/>
    </source>
</evidence>
<comment type="catalytic activity">
    <reaction evidence="9">
        <text>prephenate + NAD(+) = 3-(4-hydroxyphenyl)pyruvate + CO2 + NADH</text>
        <dbReference type="Rhea" id="RHEA:13869"/>
        <dbReference type="ChEBI" id="CHEBI:16526"/>
        <dbReference type="ChEBI" id="CHEBI:29934"/>
        <dbReference type="ChEBI" id="CHEBI:36242"/>
        <dbReference type="ChEBI" id="CHEBI:57540"/>
        <dbReference type="ChEBI" id="CHEBI:57945"/>
        <dbReference type="EC" id="1.3.1.12"/>
    </reaction>
</comment>
<comment type="similarity">
    <text evidence="2">Belongs to the prephenate/arogenate dehydrogenase family.</text>
</comment>
<dbReference type="PROSITE" id="PS51176">
    <property type="entry name" value="PDH_ADH"/>
    <property type="match status" value="1"/>
</dbReference>
<dbReference type="PROSITE" id="PS51671">
    <property type="entry name" value="ACT"/>
    <property type="match status" value="1"/>
</dbReference>
<keyword evidence="7" id="KW-0520">NAD</keyword>
<dbReference type="RefSeq" id="WP_061801815.1">
    <property type="nucleotide sequence ID" value="NZ_FOXX01000001.1"/>
</dbReference>
<protein>
    <recommendedName>
        <fullName evidence="4">Prephenate dehydrogenase</fullName>
        <ecNumber evidence="3">1.3.1.12</ecNumber>
    </recommendedName>
</protein>
<dbReference type="Pfam" id="PF02153">
    <property type="entry name" value="PDH_N"/>
    <property type="match status" value="1"/>
</dbReference>
<comment type="pathway">
    <text evidence="1">Amino-acid biosynthesis; L-tyrosine biosynthesis; (4-hydroxyphenyl)pyruvate from prephenate (NAD(+) route): step 1/1.</text>
</comment>
<dbReference type="NCBIfam" id="NF005107">
    <property type="entry name" value="PRK06545.1-5"/>
    <property type="match status" value="1"/>
</dbReference>
<evidence type="ECO:0000256" key="9">
    <source>
        <dbReference type="ARBA" id="ARBA00049260"/>
    </source>
</evidence>
<accession>A0A1I5VWJ0</accession>
<dbReference type="SUPFAM" id="SSF51735">
    <property type="entry name" value="NAD(P)-binding Rossmann-fold domains"/>
    <property type="match status" value="1"/>
</dbReference>
<dbReference type="GeneID" id="93709065"/>
<organism evidence="12 13">
    <name type="scientific">Priestia endophytica DSM 13796</name>
    <dbReference type="NCBI Taxonomy" id="1121089"/>
    <lineage>
        <taxon>Bacteria</taxon>
        <taxon>Bacillati</taxon>
        <taxon>Bacillota</taxon>
        <taxon>Bacilli</taxon>
        <taxon>Bacillales</taxon>
        <taxon>Bacillaceae</taxon>
        <taxon>Priestia</taxon>
    </lineage>
</organism>
<dbReference type="InterPro" id="IPR003099">
    <property type="entry name" value="Prephen_DH"/>
</dbReference>
<gene>
    <name evidence="12" type="ORF">SAMN02745910_00291</name>
</gene>
<dbReference type="Gene3D" id="1.10.3660.10">
    <property type="entry name" value="6-phosphogluconate dehydrogenase C-terminal like domain"/>
    <property type="match status" value="1"/>
</dbReference>
<dbReference type="InterPro" id="IPR045865">
    <property type="entry name" value="ACT-like_dom_sf"/>
</dbReference>
<dbReference type="InterPro" id="IPR002912">
    <property type="entry name" value="ACT_dom"/>
</dbReference>
<dbReference type="PANTHER" id="PTHR21363:SF0">
    <property type="entry name" value="PREPHENATE DEHYDROGENASE [NADP(+)]"/>
    <property type="match status" value="1"/>
</dbReference>
<dbReference type="EC" id="1.3.1.12" evidence="3"/>
<dbReference type="Gene3D" id="3.40.50.720">
    <property type="entry name" value="NAD(P)-binding Rossmann-like Domain"/>
    <property type="match status" value="1"/>
</dbReference>
<evidence type="ECO:0000256" key="8">
    <source>
        <dbReference type="ARBA" id="ARBA00023141"/>
    </source>
</evidence>
<evidence type="ECO:0000256" key="4">
    <source>
        <dbReference type="ARBA" id="ARBA00016891"/>
    </source>
</evidence>